<dbReference type="STRING" id="502025.Hoch_2795"/>
<keyword evidence="3" id="KW-1185">Reference proteome</keyword>
<dbReference type="AlphaFoldDB" id="D0LNE5"/>
<evidence type="ECO:0000256" key="1">
    <source>
        <dbReference type="SAM" id="SignalP"/>
    </source>
</evidence>
<dbReference type="OrthoDB" id="6197237at2"/>
<evidence type="ECO:0000313" key="3">
    <source>
        <dbReference type="Proteomes" id="UP000001880"/>
    </source>
</evidence>
<protein>
    <recommendedName>
        <fullName evidence="4">Lipoprotein</fullName>
    </recommendedName>
</protein>
<dbReference type="HOGENOM" id="CLU_1228517_0_0_7"/>
<organism evidence="2 3">
    <name type="scientific">Haliangium ochraceum (strain DSM 14365 / JCM 11303 / SMP-2)</name>
    <dbReference type="NCBI Taxonomy" id="502025"/>
    <lineage>
        <taxon>Bacteria</taxon>
        <taxon>Pseudomonadati</taxon>
        <taxon>Myxococcota</taxon>
        <taxon>Polyangia</taxon>
        <taxon>Haliangiales</taxon>
        <taxon>Kofleriaceae</taxon>
        <taxon>Haliangium</taxon>
    </lineage>
</organism>
<name>D0LNE5_HALO1</name>
<proteinExistence type="predicted"/>
<evidence type="ECO:0000313" key="2">
    <source>
        <dbReference type="EMBL" id="ACY15322.1"/>
    </source>
</evidence>
<dbReference type="EMBL" id="CP001804">
    <property type="protein sequence ID" value="ACY15322.1"/>
    <property type="molecule type" value="Genomic_DNA"/>
</dbReference>
<dbReference type="RefSeq" id="WP_012827930.1">
    <property type="nucleotide sequence ID" value="NC_013440.1"/>
</dbReference>
<dbReference type="KEGG" id="hoh:Hoch_2795"/>
<keyword evidence="1" id="KW-0732">Signal</keyword>
<dbReference type="Proteomes" id="UP000001880">
    <property type="component" value="Chromosome"/>
</dbReference>
<sequence length="225" mass="24710">MLSLKLFSIGATCLLVMMTASCVPPGGETGEVLPTGAPDNEPPTASLQDALSDGLLPGEQVGDPTLAPLVIMEDVRDSRAEEDEYTAAGYTEHDDPCPGRTTYRVYQSERGSTIPISTDTIANLCGDIDGCTLRLGMYNWDGTGRVASRESLFYYNTVNRAWRASRGDNYGSDYNGKSEHIMKEWSCYFTDGYYSNWTSYGDSGVGFGLMSWNQYNAECWLTIID</sequence>
<dbReference type="PROSITE" id="PS51257">
    <property type="entry name" value="PROKAR_LIPOPROTEIN"/>
    <property type="match status" value="1"/>
</dbReference>
<feature type="chain" id="PRO_5003011399" description="Lipoprotein" evidence="1">
    <location>
        <begin position="23"/>
        <end position="225"/>
    </location>
</feature>
<accession>D0LNE5</accession>
<evidence type="ECO:0008006" key="4">
    <source>
        <dbReference type="Google" id="ProtNLM"/>
    </source>
</evidence>
<feature type="signal peptide" evidence="1">
    <location>
        <begin position="1"/>
        <end position="22"/>
    </location>
</feature>
<reference evidence="2 3" key="1">
    <citation type="journal article" date="2010" name="Stand. Genomic Sci.">
        <title>Complete genome sequence of Haliangium ochraceum type strain (SMP-2).</title>
        <authorList>
            <consortium name="US DOE Joint Genome Institute (JGI-PGF)"/>
            <person name="Ivanova N."/>
            <person name="Daum C."/>
            <person name="Lang E."/>
            <person name="Abt B."/>
            <person name="Kopitz M."/>
            <person name="Saunders E."/>
            <person name="Lapidus A."/>
            <person name="Lucas S."/>
            <person name="Glavina Del Rio T."/>
            <person name="Nolan M."/>
            <person name="Tice H."/>
            <person name="Copeland A."/>
            <person name="Cheng J.F."/>
            <person name="Chen F."/>
            <person name="Bruce D."/>
            <person name="Goodwin L."/>
            <person name="Pitluck S."/>
            <person name="Mavromatis K."/>
            <person name="Pati A."/>
            <person name="Mikhailova N."/>
            <person name="Chen A."/>
            <person name="Palaniappan K."/>
            <person name="Land M."/>
            <person name="Hauser L."/>
            <person name="Chang Y.J."/>
            <person name="Jeffries C.D."/>
            <person name="Detter J.C."/>
            <person name="Brettin T."/>
            <person name="Rohde M."/>
            <person name="Goker M."/>
            <person name="Bristow J."/>
            <person name="Markowitz V."/>
            <person name="Eisen J.A."/>
            <person name="Hugenholtz P."/>
            <person name="Kyrpides N.C."/>
            <person name="Klenk H.P."/>
        </authorList>
    </citation>
    <scope>NUCLEOTIDE SEQUENCE [LARGE SCALE GENOMIC DNA]</scope>
    <source>
        <strain evidence="3">DSM 14365 / CIP 107738 / JCM 11303 / AJ 13395 / SMP-2</strain>
    </source>
</reference>
<gene>
    <name evidence="2" type="ordered locus">Hoch_2795</name>
</gene>